<dbReference type="InterPro" id="IPR023393">
    <property type="entry name" value="START-like_dom_sf"/>
</dbReference>
<feature type="domain" description="Activator of Hsp90 ATPase homologue 1/2-like C-terminal" evidence="2">
    <location>
        <begin position="22"/>
        <end position="159"/>
    </location>
</feature>
<keyword evidence="4" id="KW-1185">Reference proteome</keyword>
<protein>
    <submittedName>
        <fullName evidence="3">Uncharacterized protein YndB with AHSA1/START domain</fullName>
    </submittedName>
</protein>
<dbReference type="SUPFAM" id="SSF55961">
    <property type="entry name" value="Bet v1-like"/>
    <property type="match status" value="1"/>
</dbReference>
<sequence>MSVTSVHKDFDTRTLTLIADFDAPTERVWHLWADPRQLERWWGTEDYPATVVEHDLTVGGSVIYFMTGPTGEKGYGWWRITSVNPPKSLEFVDGFANEDGTPVADGPTTTMQVQLTEDDGHTRMRVRSIYSSREHMEEIDRLGATELFAQSIAKMDALLAD</sequence>
<dbReference type="EMBL" id="JADBEM010000001">
    <property type="protein sequence ID" value="MBE1605457.1"/>
    <property type="molecule type" value="Genomic_DNA"/>
</dbReference>
<evidence type="ECO:0000313" key="4">
    <source>
        <dbReference type="Proteomes" id="UP000638648"/>
    </source>
</evidence>
<proteinExistence type="inferred from homology"/>
<name>A0A927MY55_9ACTN</name>
<reference evidence="3" key="1">
    <citation type="submission" date="2020-10" db="EMBL/GenBank/DDBJ databases">
        <title>Sequencing the genomes of 1000 actinobacteria strains.</title>
        <authorList>
            <person name="Klenk H.-P."/>
        </authorList>
    </citation>
    <scope>NUCLEOTIDE SEQUENCE</scope>
    <source>
        <strain evidence="3">DSM 45354</strain>
    </source>
</reference>
<dbReference type="InterPro" id="IPR013538">
    <property type="entry name" value="ASHA1/2-like_C"/>
</dbReference>
<gene>
    <name evidence="3" type="ORF">HEB94_002305</name>
</gene>
<accession>A0A927MY55</accession>
<dbReference type="Proteomes" id="UP000638648">
    <property type="component" value="Unassembled WGS sequence"/>
</dbReference>
<dbReference type="RefSeq" id="WP_192749797.1">
    <property type="nucleotide sequence ID" value="NZ_BAABJL010000006.1"/>
</dbReference>
<dbReference type="AlphaFoldDB" id="A0A927MY55"/>
<evidence type="ECO:0000256" key="1">
    <source>
        <dbReference type="ARBA" id="ARBA00006817"/>
    </source>
</evidence>
<comment type="similarity">
    <text evidence="1">Belongs to the AHA1 family.</text>
</comment>
<dbReference type="CDD" id="cd07814">
    <property type="entry name" value="SRPBCC_CalC_Aha1-like"/>
    <property type="match status" value="1"/>
</dbReference>
<evidence type="ECO:0000313" key="3">
    <source>
        <dbReference type="EMBL" id="MBE1605457.1"/>
    </source>
</evidence>
<dbReference type="Gene3D" id="3.30.530.20">
    <property type="match status" value="1"/>
</dbReference>
<evidence type="ECO:0000259" key="2">
    <source>
        <dbReference type="Pfam" id="PF08327"/>
    </source>
</evidence>
<comment type="caution">
    <text evidence="3">The sequence shown here is derived from an EMBL/GenBank/DDBJ whole genome shotgun (WGS) entry which is preliminary data.</text>
</comment>
<organism evidence="3 4">
    <name type="scientific">Actinopolymorpha pittospori</name>
    <dbReference type="NCBI Taxonomy" id="648752"/>
    <lineage>
        <taxon>Bacteria</taxon>
        <taxon>Bacillati</taxon>
        <taxon>Actinomycetota</taxon>
        <taxon>Actinomycetes</taxon>
        <taxon>Propionibacteriales</taxon>
        <taxon>Actinopolymorphaceae</taxon>
        <taxon>Actinopolymorpha</taxon>
    </lineage>
</organism>
<dbReference type="Pfam" id="PF08327">
    <property type="entry name" value="AHSA1"/>
    <property type="match status" value="1"/>
</dbReference>